<keyword evidence="1" id="KW-0175">Coiled coil</keyword>
<feature type="transmembrane region" description="Helical" evidence="2">
    <location>
        <begin position="192"/>
        <end position="215"/>
    </location>
</feature>
<proteinExistence type="predicted"/>
<protein>
    <submittedName>
        <fullName evidence="3">Uncharacterized protein</fullName>
    </submittedName>
</protein>
<sequence>MARERTINHNSITQTNSKENQMKLVANSDTAGNPTVALRWCLVPEEIAYLKDKKIPNPHILLLVVNDRRCVDRQLLPISDLMTYISFNHLGDNTVWATIVWHDEGLRKLREFYISKGKYGYNNGFYNRETDTLEDTDGYGLDSIVINISADFFAPEPAEWEKKWVNLLFETKPKDQCQFRKRRILAYTLQPILILFEIFIKISSRLLAALFFTVIRTRTKVNFVPIIHPFKNDTKDIYYESLRHGRNIYLRNKDNTEREDYAIAGVLFHPITVIVLSAILLMIDLAGTKIFLGWWSYLVGSLVVGVSIIVLVLIISVLGEVVKWLAGNIKSWRKKTSKDRRLEKARRQKAKYAQEAKAKKLAEEAKERAIQTNLDRLNKEFALISCDSGPLVPKLEALPKEKRTIHLRFLDLKARVCKPFAG</sequence>
<evidence type="ECO:0000313" key="4">
    <source>
        <dbReference type="Proteomes" id="UP000178226"/>
    </source>
</evidence>
<evidence type="ECO:0000256" key="2">
    <source>
        <dbReference type="SAM" id="Phobius"/>
    </source>
</evidence>
<name>A0A1G2QBG5_9BACT</name>
<keyword evidence="2" id="KW-0812">Transmembrane</keyword>
<organism evidence="3 4">
    <name type="scientific">Candidatus Veblenbacteria bacterium RIFOXYC2_FULL_42_11</name>
    <dbReference type="NCBI Taxonomy" id="1802428"/>
    <lineage>
        <taxon>Bacteria</taxon>
        <taxon>Candidatus Vebleniibacteriota</taxon>
    </lineage>
</organism>
<feature type="transmembrane region" description="Helical" evidence="2">
    <location>
        <begin position="295"/>
        <end position="326"/>
    </location>
</feature>
<feature type="transmembrane region" description="Helical" evidence="2">
    <location>
        <begin position="261"/>
        <end position="283"/>
    </location>
</feature>
<evidence type="ECO:0000313" key="3">
    <source>
        <dbReference type="EMBL" id="OHA57322.1"/>
    </source>
</evidence>
<evidence type="ECO:0000256" key="1">
    <source>
        <dbReference type="SAM" id="Coils"/>
    </source>
</evidence>
<comment type="caution">
    <text evidence="3">The sequence shown here is derived from an EMBL/GenBank/DDBJ whole genome shotgun (WGS) entry which is preliminary data.</text>
</comment>
<keyword evidence="2" id="KW-1133">Transmembrane helix</keyword>
<accession>A0A1G2QBG5</accession>
<reference evidence="3 4" key="1">
    <citation type="journal article" date="2016" name="Nat. Commun.">
        <title>Thousands of microbial genomes shed light on interconnected biogeochemical processes in an aquifer system.</title>
        <authorList>
            <person name="Anantharaman K."/>
            <person name="Brown C.T."/>
            <person name="Hug L.A."/>
            <person name="Sharon I."/>
            <person name="Castelle C.J."/>
            <person name="Probst A.J."/>
            <person name="Thomas B.C."/>
            <person name="Singh A."/>
            <person name="Wilkins M.J."/>
            <person name="Karaoz U."/>
            <person name="Brodie E.L."/>
            <person name="Williams K.H."/>
            <person name="Hubbard S.S."/>
            <person name="Banfield J.F."/>
        </authorList>
    </citation>
    <scope>NUCLEOTIDE SEQUENCE [LARGE SCALE GENOMIC DNA]</scope>
</reference>
<feature type="coiled-coil region" evidence="1">
    <location>
        <begin position="335"/>
        <end position="362"/>
    </location>
</feature>
<dbReference type="AlphaFoldDB" id="A0A1G2QBG5"/>
<dbReference type="EMBL" id="MHTE01000007">
    <property type="protein sequence ID" value="OHA57322.1"/>
    <property type="molecule type" value="Genomic_DNA"/>
</dbReference>
<keyword evidence="2" id="KW-0472">Membrane</keyword>
<dbReference type="Proteomes" id="UP000178226">
    <property type="component" value="Unassembled WGS sequence"/>
</dbReference>
<gene>
    <name evidence="3" type="ORF">A2441_00705</name>
</gene>